<dbReference type="PANTHER" id="PTHR42912:SF81">
    <property type="entry name" value="METHYLTRANSFERASE DOMAIN-CONTAINING PROTEIN"/>
    <property type="match status" value="1"/>
</dbReference>
<dbReference type="InterPro" id="IPR050508">
    <property type="entry name" value="Methyltransf_Superfamily"/>
</dbReference>
<gene>
    <name evidence="2" type="ORF">HYH03_018017</name>
</gene>
<dbReference type="OrthoDB" id="3647at2759"/>
<dbReference type="PANTHER" id="PTHR42912">
    <property type="entry name" value="METHYLTRANSFERASE"/>
    <property type="match status" value="1"/>
</dbReference>
<dbReference type="GO" id="GO:0008168">
    <property type="term" value="F:methyltransferase activity"/>
    <property type="evidence" value="ECO:0007669"/>
    <property type="project" value="TreeGrafter"/>
</dbReference>
<dbReference type="Proteomes" id="UP000612055">
    <property type="component" value="Unassembled WGS sequence"/>
</dbReference>
<evidence type="ECO:0000313" key="2">
    <source>
        <dbReference type="EMBL" id="KAG2483076.1"/>
    </source>
</evidence>
<feature type="region of interest" description="Disordered" evidence="1">
    <location>
        <begin position="41"/>
        <end position="106"/>
    </location>
</feature>
<dbReference type="AlphaFoldDB" id="A0A835XG29"/>
<name>A0A835XG29_9CHLO</name>
<evidence type="ECO:0000256" key="1">
    <source>
        <dbReference type="SAM" id="MobiDB-lite"/>
    </source>
</evidence>
<feature type="compositionally biased region" description="Pro residues" evidence="1">
    <location>
        <begin position="74"/>
        <end position="87"/>
    </location>
</feature>
<organism evidence="2 3">
    <name type="scientific">Edaphochlamys debaryana</name>
    <dbReference type="NCBI Taxonomy" id="47281"/>
    <lineage>
        <taxon>Eukaryota</taxon>
        <taxon>Viridiplantae</taxon>
        <taxon>Chlorophyta</taxon>
        <taxon>core chlorophytes</taxon>
        <taxon>Chlorophyceae</taxon>
        <taxon>CS clade</taxon>
        <taxon>Chlamydomonadales</taxon>
        <taxon>Chlamydomonadales incertae sedis</taxon>
        <taxon>Edaphochlamys</taxon>
    </lineage>
</organism>
<feature type="region of interest" description="Disordered" evidence="1">
    <location>
        <begin position="250"/>
        <end position="269"/>
    </location>
</feature>
<evidence type="ECO:0000313" key="3">
    <source>
        <dbReference type="Proteomes" id="UP000612055"/>
    </source>
</evidence>
<proteinExistence type="predicted"/>
<dbReference type="InterPro" id="IPR029063">
    <property type="entry name" value="SAM-dependent_MTases_sf"/>
</dbReference>
<dbReference type="Gene3D" id="3.40.50.150">
    <property type="entry name" value="Vaccinia Virus protein VP39"/>
    <property type="match status" value="3"/>
</dbReference>
<reference evidence="2" key="1">
    <citation type="journal article" date="2020" name="bioRxiv">
        <title>Comparative genomics of Chlamydomonas.</title>
        <authorList>
            <person name="Craig R.J."/>
            <person name="Hasan A.R."/>
            <person name="Ness R.W."/>
            <person name="Keightley P.D."/>
        </authorList>
    </citation>
    <scope>NUCLEOTIDE SEQUENCE</scope>
    <source>
        <strain evidence="2">CCAP 11/70</strain>
    </source>
</reference>
<dbReference type="SUPFAM" id="SSF53335">
    <property type="entry name" value="S-adenosyl-L-methionine-dependent methyltransferases"/>
    <property type="match status" value="3"/>
</dbReference>
<sequence length="748" mass="80686">MLVARMLARRAPGARLGRSAYLQPRWKRTYGVARATQQLELQTAEPITETRNPAQPHSPTGLSAGEVDARNSPSEPPPQPQPQPPSSGPEAQPQAHSQAQAVPGPSVAELDAQRFKLHPSVAHWQGFTSPINTMWAADGQGSLYAPLQDLVQRGGRPLPAGGPRAAAYWAYHTARLGFFIGQAAAGVAAHHLSEKGPAALLPAPISAALGPDGPLGALLGAARGPSGPHRRRPACRHPHALREAERQCEAGAGEPGGGGGGHVPAGLGQTSPPAPTPCPGTWSPLGTARNNPLRVLSTTARFLNESVATLRRRVRGSPEPLWLKGGGLYPDYYQTTFHFQTDGWFSAKSAAIYEHSTEVLFLGRQDAMQRTSLLPLADFVRERAEQGVAPSQMRLLEVAAGTGRFHTFVKVLNVYLMHELPQEARAAAAREFARVLRPGGLLVLSDSVQRGDRRRGTASGIGMFGAFNEPHYESYITCDLGALFQAAGLQPDTKYVLNVYLMHELPQEARAAAAREFARVLRPGGLLVLSDSVQRGDRPAWDRNIGMFGAFNEPHYESYITCDLGALFQAAGLQPDTKSSTSTSCMSCPGGPRCRRPRVRPRAAARGLLVLSDSVQRGDRPAWDRNIGMFGAFNEPHYESYITCDLGALFQAAGLQPDTKYVLNVYLMHELPQEARAAAAREFARVLRPGGLLVLSDSVQRGDRPAWDRKSYITCDLGALFQAAGLQPDTKYVSSATKTLSFRKPLQG</sequence>
<accession>A0A835XG29</accession>
<protein>
    <submittedName>
        <fullName evidence="2">Uncharacterized protein</fullName>
    </submittedName>
</protein>
<feature type="compositionally biased region" description="Gly residues" evidence="1">
    <location>
        <begin position="253"/>
        <end position="263"/>
    </location>
</feature>
<dbReference type="EMBL" id="JAEHOE010000190">
    <property type="protein sequence ID" value="KAG2483076.1"/>
    <property type="molecule type" value="Genomic_DNA"/>
</dbReference>
<keyword evidence="3" id="KW-1185">Reference proteome</keyword>
<comment type="caution">
    <text evidence="2">The sequence shown here is derived from an EMBL/GenBank/DDBJ whole genome shotgun (WGS) entry which is preliminary data.</text>
</comment>
<feature type="compositionally biased region" description="Polar residues" evidence="1">
    <location>
        <begin position="49"/>
        <end position="61"/>
    </location>
</feature>